<gene>
    <name evidence="3" type="ORF">SAMN02745716_0497</name>
</gene>
<dbReference type="InterPro" id="IPR036249">
    <property type="entry name" value="Thioredoxin-like_sf"/>
</dbReference>
<reference evidence="4" key="1">
    <citation type="submission" date="2016-10" db="EMBL/GenBank/DDBJ databases">
        <authorList>
            <person name="Varghese N."/>
            <person name="Submissions S."/>
        </authorList>
    </citation>
    <scope>NUCLEOTIDE SEQUENCE [LARGE SCALE GENOMIC DNA]</scope>
    <source>
        <strain evidence="4">ATCC 35263</strain>
    </source>
</reference>
<dbReference type="InterPro" id="IPR047262">
    <property type="entry name" value="PRX-like1"/>
</dbReference>
<accession>A0A1H6FII4</accession>
<dbReference type="PANTHER" id="PTHR43640">
    <property type="entry name" value="OS07G0260300 PROTEIN"/>
    <property type="match status" value="1"/>
</dbReference>
<feature type="domain" description="Thioredoxin" evidence="2">
    <location>
        <begin position="3"/>
        <end position="157"/>
    </location>
</feature>
<keyword evidence="4" id="KW-1185">Reference proteome</keyword>
<dbReference type="STRING" id="29539.SAMN02745716_0497"/>
<evidence type="ECO:0000313" key="4">
    <source>
        <dbReference type="Proteomes" id="UP000222056"/>
    </source>
</evidence>
<dbReference type="PANTHER" id="PTHR43640:SF1">
    <property type="entry name" value="THIOREDOXIN-DEPENDENT PEROXIREDOXIN"/>
    <property type="match status" value="1"/>
</dbReference>
<dbReference type="PROSITE" id="PS51352">
    <property type="entry name" value="THIOREDOXIN_2"/>
    <property type="match status" value="1"/>
</dbReference>
<name>A0A1H6FII4_THEAL</name>
<dbReference type="Pfam" id="PF00578">
    <property type="entry name" value="AhpC-TSA"/>
    <property type="match status" value="1"/>
</dbReference>
<dbReference type="InterPro" id="IPR013766">
    <property type="entry name" value="Thioredoxin_domain"/>
</dbReference>
<dbReference type="CDD" id="cd02969">
    <property type="entry name" value="PRX_like1"/>
    <property type="match status" value="1"/>
</dbReference>
<organism evidence="3 4">
    <name type="scientific">Thermoleophilum album</name>
    <dbReference type="NCBI Taxonomy" id="29539"/>
    <lineage>
        <taxon>Bacteria</taxon>
        <taxon>Bacillati</taxon>
        <taxon>Actinomycetota</taxon>
        <taxon>Thermoleophilia</taxon>
        <taxon>Thermoleophilales</taxon>
        <taxon>Thermoleophilaceae</taxon>
        <taxon>Thermoleophilum</taxon>
    </lineage>
</organism>
<evidence type="ECO:0000256" key="1">
    <source>
        <dbReference type="SAM" id="MobiDB-lite"/>
    </source>
</evidence>
<dbReference type="EMBL" id="FNWJ01000001">
    <property type="protein sequence ID" value="SEH10646.1"/>
    <property type="molecule type" value="Genomic_DNA"/>
</dbReference>
<protein>
    <submittedName>
        <fullName evidence="3">Peroxiredoxin</fullName>
    </submittedName>
</protein>
<dbReference type="Gene3D" id="3.40.30.10">
    <property type="entry name" value="Glutaredoxin"/>
    <property type="match status" value="1"/>
</dbReference>
<dbReference type="Proteomes" id="UP000222056">
    <property type="component" value="Unassembled WGS sequence"/>
</dbReference>
<sequence length="177" mass="19884">MSLAIGDPMPSFSLPDTDDRIHTLPEEAGSSATVVVFTCNHCPYALAWHDRLLDVVRDYQDRGVAFFFVNPNDADRYPDDSFSAMKERVAREGGWPAPYLRDESQEVARAFGAKTTPDVFVFDGARKLVYRGAPDADYQEPSQRASWLREALDALLAGRLPDRQETEPVGCSVKWKR</sequence>
<dbReference type="GO" id="GO:0016491">
    <property type="term" value="F:oxidoreductase activity"/>
    <property type="evidence" value="ECO:0007669"/>
    <property type="project" value="InterPro"/>
</dbReference>
<proteinExistence type="predicted"/>
<feature type="region of interest" description="Disordered" evidence="1">
    <location>
        <begin position="1"/>
        <end position="21"/>
    </location>
</feature>
<dbReference type="SUPFAM" id="SSF52833">
    <property type="entry name" value="Thioredoxin-like"/>
    <property type="match status" value="1"/>
</dbReference>
<dbReference type="OrthoDB" id="9809746at2"/>
<dbReference type="GO" id="GO:0016209">
    <property type="term" value="F:antioxidant activity"/>
    <property type="evidence" value="ECO:0007669"/>
    <property type="project" value="InterPro"/>
</dbReference>
<evidence type="ECO:0000313" key="3">
    <source>
        <dbReference type="EMBL" id="SEH10646.1"/>
    </source>
</evidence>
<dbReference type="RefSeq" id="WP_093115907.1">
    <property type="nucleotide sequence ID" value="NZ_FNWJ01000001.1"/>
</dbReference>
<dbReference type="AlphaFoldDB" id="A0A1H6FII4"/>
<evidence type="ECO:0000259" key="2">
    <source>
        <dbReference type="PROSITE" id="PS51352"/>
    </source>
</evidence>
<dbReference type="InterPro" id="IPR000866">
    <property type="entry name" value="AhpC/TSA"/>
</dbReference>